<comment type="caution">
    <text evidence="8">The sequence shown here is derived from an EMBL/GenBank/DDBJ whole genome shotgun (WGS) entry which is preliminary data.</text>
</comment>
<dbReference type="AlphaFoldDB" id="A0A0G2FAE9"/>
<dbReference type="GO" id="GO:0006506">
    <property type="term" value="P:GPI anchor biosynthetic process"/>
    <property type="evidence" value="ECO:0007669"/>
    <property type="project" value="UniProtKB-KW"/>
</dbReference>
<keyword evidence="3 7" id="KW-0812">Transmembrane</keyword>
<proteinExistence type="inferred from homology"/>
<evidence type="ECO:0000256" key="6">
    <source>
        <dbReference type="ARBA" id="ARBA00023136"/>
    </source>
</evidence>
<dbReference type="PANTHER" id="PTHR13148">
    <property type="entry name" value="PER1-RELATED"/>
    <property type="match status" value="1"/>
</dbReference>
<keyword evidence="4 7" id="KW-0732">Signal</keyword>
<keyword evidence="5 7" id="KW-1133">Transmembrane helix</keyword>
<dbReference type="InterPro" id="IPR007217">
    <property type="entry name" value="Per1-like"/>
</dbReference>
<comment type="function">
    <text evidence="7">Involved in the lipid remodeling steps of GPI-anchor maturation.</text>
</comment>
<feature type="transmembrane region" description="Helical" evidence="7">
    <location>
        <begin position="177"/>
        <end position="196"/>
    </location>
</feature>
<gene>
    <name evidence="8" type="ORF">UCDDA912_g08371</name>
</gene>
<sequence length="332" mass="37759">MTTTGAGRIRPRPLFLALAICVALFCAGVHASTGDRLPEFRECVEVCKQENCNPNKPQAPIPLLHRLLLWDCPQECDHACQHITTAARVSAGQPVVQFYGKWPFRRLLGMQEPLSVLFSMGNLWAHADGLRKVRAAIPKSYTLRPFYVVLAHVGIASWALSSVFHTRDFAATEQLDYFAAGANVLYGLYYTVVHHFRLDRRAPRRRSLLRAWSLLCGAMYAGHVAYLKLWRWDYTYNIAANVACGLVQNALWSWYSWVKYERTGRSWATWPGLAVAWIMLAMSLELFDFPPLWGSLDAHSLWHLGTIAPTIVWYKFLIKDAEDDMASERLKA</sequence>
<dbReference type="GO" id="GO:0005789">
    <property type="term" value="C:endoplasmic reticulum membrane"/>
    <property type="evidence" value="ECO:0007669"/>
    <property type="project" value="UniProtKB-SubCell"/>
</dbReference>
<feature type="transmembrane region" description="Helical" evidence="7">
    <location>
        <begin position="146"/>
        <end position="165"/>
    </location>
</feature>
<keyword evidence="7" id="KW-0256">Endoplasmic reticulum</keyword>
<dbReference type="GO" id="GO:0000329">
    <property type="term" value="C:fungal-type vacuole membrane"/>
    <property type="evidence" value="ECO:0007669"/>
    <property type="project" value="EnsemblFungi"/>
</dbReference>
<keyword evidence="2 7" id="KW-0337">GPI-anchor biosynthesis</keyword>
<dbReference type="Pfam" id="PF04080">
    <property type="entry name" value="Per1"/>
    <property type="match status" value="1"/>
</dbReference>
<reference evidence="8 9" key="1">
    <citation type="submission" date="2015-05" db="EMBL/GenBank/DDBJ databases">
        <title>Distinctive expansion of gene families associated with plant cell wall degradation and secondary metabolism in the genomes of grapevine trunk pathogens.</title>
        <authorList>
            <person name="Lawrence D.P."/>
            <person name="Travadon R."/>
            <person name="Rolshausen P.E."/>
            <person name="Baumgartner K."/>
        </authorList>
    </citation>
    <scope>NUCLEOTIDE SEQUENCE [LARGE SCALE GENOMIC DNA]</scope>
    <source>
        <strain evidence="8">DA912</strain>
    </source>
</reference>
<accession>A0A0G2FAE9</accession>
<dbReference type="PANTHER" id="PTHR13148:SF0">
    <property type="entry name" value="POST-GPI ATTACHMENT TO PROTEINS FACTOR 3"/>
    <property type="match status" value="1"/>
</dbReference>
<evidence type="ECO:0000256" key="5">
    <source>
        <dbReference type="ARBA" id="ARBA00022989"/>
    </source>
</evidence>
<evidence type="ECO:0000256" key="1">
    <source>
        <dbReference type="ARBA" id="ARBA00004127"/>
    </source>
</evidence>
<feature type="transmembrane region" description="Helical" evidence="7">
    <location>
        <begin position="208"/>
        <end position="226"/>
    </location>
</feature>
<organism evidence="8 9">
    <name type="scientific">Diaporthe ampelina</name>
    <dbReference type="NCBI Taxonomy" id="1214573"/>
    <lineage>
        <taxon>Eukaryota</taxon>
        <taxon>Fungi</taxon>
        <taxon>Dikarya</taxon>
        <taxon>Ascomycota</taxon>
        <taxon>Pezizomycotina</taxon>
        <taxon>Sordariomycetes</taxon>
        <taxon>Sordariomycetidae</taxon>
        <taxon>Diaporthales</taxon>
        <taxon>Diaporthaceae</taxon>
        <taxon>Diaporthe</taxon>
    </lineage>
</organism>
<dbReference type="STRING" id="1214573.A0A0G2FAE9"/>
<evidence type="ECO:0000256" key="3">
    <source>
        <dbReference type="ARBA" id="ARBA00022692"/>
    </source>
</evidence>
<name>A0A0G2FAE9_9PEZI</name>
<comment type="subcellular location">
    <subcellularLocation>
        <location evidence="1">Endomembrane system</location>
        <topology evidence="1">Multi-pass membrane protein</topology>
    </subcellularLocation>
    <subcellularLocation>
        <location evidence="7">Endoplasmic reticulum membrane</location>
        <topology evidence="7">Multi-pass membrane protein</topology>
    </subcellularLocation>
</comment>
<evidence type="ECO:0000313" key="9">
    <source>
        <dbReference type="Proteomes" id="UP000034680"/>
    </source>
</evidence>
<dbReference type="OrthoDB" id="419770at2759"/>
<feature type="transmembrane region" description="Helical" evidence="7">
    <location>
        <begin position="267"/>
        <end position="287"/>
    </location>
</feature>
<keyword evidence="6 7" id="KW-0472">Membrane</keyword>
<protein>
    <recommendedName>
        <fullName evidence="7">Post-GPI attachment to proteins factor 3</fullName>
    </recommendedName>
</protein>
<feature type="chain" id="PRO_5016484418" description="Post-GPI attachment to proteins factor 3" evidence="7">
    <location>
        <begin position="32"/>
        <end position="332"/>
    </location>
</feature>
<evidence type="ECO:0000256" key="4">
    <source>
        <dbReference type="ARBA" id="ARBA00022729"/>
    </source>
</evidence>
<evidence type="ECO:0000313" key="8">
    <source>
        <dbReference type="EMBL" id="KKY31647.1"/>
    </source>
</evidence>
<feature type="transmembrane region" description="Helical" evidence="7">
    <location>
        <begin position="299"/>
        <end position="317"/>
    </location>
</feature>
<dbReference type="Proteomes" id="UP000034680">
    <property type="component" value="Unassembled WGS sequence"/>
</dbReference>
<comment type="similarity">
    <text evidence="7">Belongs to the PGAP3 family.</text>
</comment>
<feature type="transmembrane region" description="Helical" evidence="7">
    <location>
        <begin position="238"/>
        <end position="255"/>
    </location>
</feature>
<dbReference type="EMBL" id="LCUC01000369">
    <property type="protein sequence ID" value="KKY31647.1"/>
    <property type="molecule type" value="Genomic_DNA"/>
</dbReference>
<feature type="signal peptide" evidence="7">
    <location>
        <begin position="1"/>
        <end position="31"/>
    </location>
</feature>
<comment type="caution">
    <text evidence="7">Lacks conserved residue(s) required for the propagation of feature annotation.</text>
</comment>
<evidence type="ECO:0000256" key="2">
    <source>
        <dbReference type="ARBA" id="ARBA00022502"/>
    </source>
</evidence>
<dbReference type="GO" id="GO:0016788">
    <property type="term" value="F:hydrolase activity, acting on ester bonds"/>
    <property type="evidence" value="ECO:0007669"/>
    <property type="project" value="TreeGrafter"/>
</dbReference>
<dbReference type="GO" id="GO:0030026">
    <property type="term" value="P:intracellular manganese ion homeostasis"/>
    <property type="evidence" value="ECO:0007669"/>
    <property type="project" value="EnsemblFungi"/>
</dbReference>
<evidence type="ECO:0000256" key="7">
    <source>
        <dbReference type="RuleBase" id="RU365066"/>
    </source>
</evidence>
<reference evidence="8 9" key="2">
    <citation type="submission" date="2015-05" db="EMBL/GenBank/DDBJ databases">
        <authorList>
            <person name="Morales-Cruz A."/>
            <person name="Amrine K.C."/>
            <person name="Cantu D."/>
        </authorList>
    </citation>
    <scope>NUCLEOTIDE SEQUENCE [LARGE SCALE GENOMIC DNA]</scope>
    <source>
        <strain evidence="8">DA912</strain>
    </source>
</reference>
<keyword evidence="9" id="KW-1185">Reference proteome</keyword>